<keyword evidence="3" id="KW-1185">Reference proteome</keyword>
<comment type="caution">
    <text evidence="2">The sequence shown here is derived from an EMBL/GenBank/DDBJ whole genome shotgun (WGS) entry which is preliminary data.</text>
</comment>
<evidence type="ECO:0000313" key="2">
    <source>
        <dbReference type="EMBL" id="KAH9837874.1"/>
    </source>
</evidence>
<evidence type="ECO:0000256" key="1">
    <source>
        <dbReference type="SAM" id="MobiDB-lite"/>
    </source>
</evidence>
<accession>A0ABQ8KIU4</accession>
<feature type="region of interest" description="Disordered" evidence="1">
    <location>
        <begin position="157"/>
        <end position="204"/>
    </location>
</feature>
<protein>
    <submittedName>
        <fullName evidence="2">Uncharacterized protein</fullName>
    </submittedName>
</protein>
<feature type="compositionally biased region" description="Polar residues" evidence="1">
    <location>
        <begin position="239"/>
        <end position="265"/>
    </location>
</feature>
<gene>
    <name evidence="2" type="ORF">C8Q71DRAFT_898628</name>
</gene>
<feature type="region of interest" description="Disordered" evidence="1">
    <location>
        <begin position="238"/>
        <end position="273"/>
    </location>
</feature>
<feature type="region of interest" description="Disordered" evidence="1">
    <location>
        <begin position="388"/>
        <end position="424"/>
    </location>
</feature>
<dbReference type="RefSeq" id="XP_047779912.1">
    <property type="nucleotide sequence ID" value="XM_047928779.1"/>
</dbReference>
<sequence>MPQPWLSARQQAYDKIGPAQRKSSIHEAQKQIQHSIGLSLWLKPATEAVEITSVHVTTYPAFRLSDYPTFRDMLCPPQSSSPFVHIYDPKTNKWSIIAADSYRQITGGETSLLLRTIPSLSAPDFDPMEYPGMAEAMQALRRKRSFATVDDLLPMSSNSAGSAKRARLDSESAIAPRAPSPLRICSSPGPGRITEPDEHFPRVSRASLSSDWRALRSGVTGTIPSNNLPTIDEELVTEGTESSMGRSASVGSPEPSMSSGASTTDVPAPASATLSVPTIPTGFKARSYGSDDLSFPKSLPFTDIYNGLVKVHNLTSQRVPQVGRASACSLAWPKYEWQKKRCKGYDDARADLGRGDADIWQRCLNTPNALWGDYTRYLGTLGRSSAKPLHFPWDPDGGRPSQPSADTEPEASEPPTSSESVKTTILSPPSTVVAQANQLLSSISDVAQANDTSPPSHARAPSEPPPPPMIAQGNDSPPASPPAVDELPSLQITWASEPPPPSQNPGNEVLSPPMIVQTNDPLPPTMLVAQMSESLPSLQIAWASEPPPLMLAQAELPSLPTIAQTKNPLPPPSMVELLASDNPLQHINPTYPSFDPEVPSWDAAAPTCTAYYGPSGWYPVLDTIAPSSIESYTGMSP</sequence>
<proteinExistence type="predicted"/>
<evidence type="ECO:0000313" key="3">
    <source>
        <dbReference type="Proteomes" id="UP000814176"/>
    </source>
</evidence>
<reference evidence="2 3" key="1">
    <citation type="journal article" date="2021" name="Environ. Microbiol.">
        <title>Gene family expansions and transcriptome signatures uncover fungal adaptations to wood decay.</title>
        <authorList>
            <person name="Hage H."/>
            <person name="Miyauchi S."/>
            <person name="Viragh M."/>
            <person name="Drula E."/>
            <person name="Min B."/>
            <person name="Chaduli D."/>
            <person name="Navarro D."/>
            <person name="Favel A."/>
            <person name="Norest M."/>
            <person name="Lesage-Meessen L."/>
            <person name="Balint B."/>
            <person name="Merenyi Z."/>
            <person name="de Eugenio L."/>
            <person name="Morin E."/>
            <person name="Martinez A.T."/>
            <person name="Baldrian P."/>
            <person name="Stursova M."/>
            <person name="Martinez M.J."/>
            <person name="Novotny C."/>
            <person name="Magnuson J.K."/>
            <person name="Spatafora J.W."/>
            <person name="Maurice S."/>
            <person name="Pangilinan J."/>
            <person name="Andreopoulos W."/>
            <person name="LaButti K."/>
            <person name="Hundley H."/>
            <person name="Na H."/>
            <person name="Kuo A."/>
            <person name="Barry K."/>
            <person name="Lipzen A."/>
            <person name="Henrissat B."/>
            <person name="Riley R."/>
            <person name="Ahrendt S."/>
            <person name="Nagy L.G."/>
            <person name="Grigoriev I.V."/>
            <person name="Martin F."/>
            <person name="Rosso M.N."/>
        </authorList>
    </citation>
    <scope>NUCLEOTIDE SEQUENCE [LARGE SCALE GENOMIC DNA]</scope>
    <source>
        <strain evidence="2 3">CIRM-BRFM 1785</strain>
    </source>
</reference>
<organism evidence="2 3">
    <name type="scientific">Rhodofomes roseus</name>
    <dbReference type="NCBI Taxonomy" id="34475"/>
    <lineage>
        <taxon>Eukaryota</taxon>
        <taxon>Fungi</taxon>
        <taxon>Dikarya</taxon>
        <taxon>Basidiomycota</taxon>
        <taxon>Agaricomycotina</taxon>
        <taxon>Agaricomycetes</taxon>
        <taxon>Polyporales</taxon>
        <taxon>Rhodofomes</taxon>
    </lineage>
</organism>
<dbReference type="GeneID" id="72009511"/>
<feature type="region of interest" description="Disordered" evidence="1">
    <location>
        <begin position="448"/>
        <end position="485"/>
    </location>
</feature>
<name>A0ABQ8KIU4_9APHY</name>
<dbReference type="Proteomes" id="UP000814176">
    <property type="component" value="Unassembled WGS sequence"/>
</dbReference>
<dbReference type="EMBL" id="JADCUA010000008">
    <property type="protein sequence ID" value="KAH9837874.1"/>
    <property type="molecule type" value="Genomic_DNA"/>
</dbReference>